<proteinExistence type="predicted"/>
<dbReference type="Proteomes" id="UP001229421">
    <property type="component" value="Unassembled WGS sequence"/>
</dbReference>
<protein>
    <submittedName>
        <fullName evidence="1">Uncharacterized protein</fullName>
    </submittedName>
</protein>
<gene>
    <name evidence="1" type="ORF">QVD17_38095</name>
</gene>
<evidence type="ECO:0000313" key="2">
    <source>
        <dbReference type="Proteomes" id="UP001229421"/>
    </source>
</evidence>
<dbReference type="AlphaFoldDB" id="A0AAD8JV74"/>
<comment type="caution">
    <text evidence="1">The sequence shown here is derived from an EMBL/GenBank/DDBJ whole genome shotgun (WGS) entry which is preliminary data.</text>
</comment>
<accession>A0AAD8JV74</accession>
<organism evidence="1 2">
    <name type="scientific">Tagetes erecta</name>
    <name type="common">African marigold</name>
    <dbReference type="NCBI Taxonomy" id="13708"/>
    <lineage>
        <taxon>Eukaryota</taxon>
        <taxon>Viridiplantae</taxon>
        <taxon>Streptophyta</taxon>
        <taxon>Embryophyta</taxon>
        <taxon>Tracheophyta</taxon>
        <taxon>Spermatophyta</taxon>
        <taxon>Magnoliopsida</taxon>
        <taxon>eudicotyledons</taxon>
        <taxon>Gunneridae</taxon>
        <taxon>Pentapetalae</taxon>
        <taxon>asterids</taxon>
        <taxon>campanulids</taxon>
        <taxon>Asterales</taxon>
        <taxon>Asteraceae</taxon>
        <taxon>Asteroideae</taxon>
        <taxon>Heliantheae alliance</taxon>
        <taxon>Tageteae</taxon>
        <taxon>Tagetes</taxon>
    </lineage>
</organism>
<sequence length="122" mass="14212">MNPCQNQSKTLYLTTSILMTTLLKNKARLKKFHKKKFDSESNDDESEVEVFVETDKEKIKNGHPVKIKSYHSKNKMKHVYIAKGPQVMTRHQMDSIIPCSSNGRKKYRSKRSPLKFKVKALI</sequence>
<reference evidence="1" key="1">
    <citation type="journal article" date="2023" name="bioRxiv">
        <title>Improved chromosome-level genome assembly for marigold (Tagetes erecta).</title>
        <authorList>
            <person name="Jiang F."/>
            <person name="Yuan L."/>
            <person name="Wang S."/>
            <person name="Wang H."/>
            <person name="Xu D."/>
            <person name="Wang A."/>
            <person name="Fan W."/>
        </authorList>
    </citation>
    <scope>NUCLEOTIDE SEQUENCE</scope>
    <source>
        <strain evidence="1">WSJ</strain>
        <tissue evidence="1">Leaf</tissue>
    </source>
</reference>
<name>A0AAD8JV74_TARER</name>
<evidence type="ECO:0000313" key="1">
    <source>
        <dbReference type="EMBL" id="KAK1411545.1"/>
    </source>
</evidence>
<dbReference type="EMBL" id="JAUHHV010000010">
    <property type="protein sequence ID" value="KAK1411545.1"/>
    <property type="molecule type" value="Genomic_DNA"/>
</dbReference>
<keyword evidence="2" id="KW-1185">Reference proteome</keyword>